<dbReference type="Proteomes" id="UP000612808">
    <property type="component" value="Unassembled WGS sequence"/>
</dbReference>
<feature type="transmembrane region" description="Helical" evidence="1">
    <location>
        <begin position="116"/>
        <end position="134"/>
    </location>
</feature>
<feature type="transmembrane region" description="Helical" evidence="1">
    <location>
        <begin position="37"/>
        <end position="63"/>
    </location>
</feature>
<feature type="transmembrane region" description="Helical" evidence="1">
    <location>
        <begin position="277"/>
        <end position="297"/>
    </location>
</feature>
<feature type="transmembrane region" description="Helical" evidence="1">
    <location>
        <begin position="146"/>
        <end position="165"/>
    </location>
</feature>
<reference evidence="2" key="1">
    <citation type="submission" date="2021-01" db="EMBL/GenBank/DDBJ databases">
        <title>Whole genome shotgun sequence of Actinocatenispora rupis NBRC 107355.</title>
        <authorList>
            <person name="Komaki H."/>
            <person name="Tamura T."/>
        </authorList>
    </citation>
    <scope>NUCLEOTIDE SEQUENCE</scope>
    <source>
        <strain evidence="2">NBRC 107355</strain>
    </source>
</reference>
<gene>
    <name evidence="2" type="ORF">Aru02nite_28140</name>
</gene>
<proteinExistence type="predicted"/>
<feature type="transmembrane region" description="Helical" evidence="1">
    <location>
        <begin position="254"/>
        <end position="271"/>
    </location>
</feature>
<evidence type="ECO:0000256" key="1">
    <source>
        <dbReference type="SAM" id="Phobius"/>
    </source>
</evidence>
<feature type="transmembrane region" description="Helical" evidence="1">
    <location>
        <begin position="410"/>
        <end position="435"/>
    </location>
</feature>
<feature type="transmembrane region" description="Helical" evidence="1">
    <location>
        <begin position="12"/>
        <end position="31"/>
    </location>
</feature>
<sequence>MAELTGVRRPVPLLVPGLLTGAVAVGAASTYSVKLALAGAVAAGLVALVWARPAVGAYLVIALTPLTVGIDRGLAIPVLRPNEALDLLVGATLAVRGLVRARTGGLGRLRISRLEWSLVAMAVCSSVVPLLWMLARNHPITTDDLMYALVMWKYLGVYAIVRFSVRDDAQVRRCLWVGVFAASAVAVVAIVQSLGLFGVPGLLAHFYAPYGDAGATAQARGSSTLALPAATADLLIFNLAVVAGLWLRMHRHRLVLAGIALVLVLGALSAGEFSSTIGLVVALVSIAAVTGAPRLLLLAAPAALAGMTVLKPVVATRLEGFGSASGLPASWVGRLNNLRTYFWPTLFSDDNWTLGVRPSARVPVSSQILGYVWIESGYTWLLWGGGIPLLGAFVWFVVESVRSGWRAARHAVGAASVAGIAVVVAVLVTAVLMAFDPHLTYRGSADELFALLALTATARIRKVVR</sequence>
<accession>A0A8J3IZW0</accession>
<keyword evidence="1" id="KW-1133">Transmembrane helix</keyword>
<dbReference type="AlphaFoldDB" id="A0A8J3IZW0"/>
<comment type="caution">
    <text evidence="2">The sequence shown here is derived from an EMBL/GenBank/DDBJ whole genome shotgun (WGS) entry which is preliminary data.</text>
</comment>
<dbReference type="RefSeq" id="WP_203657912.1">
    <property type="nucleotide sequence ID" value="NZ_BAAAZM010000005.1"/>
</dbReference>
<evidence type="ECO:0000313" key="3">
    <source>
        <dbReference type="Proteomes" id="UP000612808"/>
    </source>
</evidence>
<protein>
    <submittedName>
        <fullName evidence="2">Uncharacterized protein</fullName>
    </submittedName>
</protein>
<dbReference type="EMBL" id="BOMB01000015">
    <property type="protein sequence ID" value="GID11925.1"/>
    <property type="molecule type" value="Genomic_DNA"/>
</dbReference>
<keyword evidence="3" id="KW-1185">Reference proteome</keyword>
<feature type="transmembrane region" description="Helical" evidence="1">
    <location>
        <begin position="177"/>
        <end position="205"/>
    </location>
</feature>
<feature type="transmembrane region" description="Helical" evidence="1">
    <location>
        <begin position="225"/>
        <end position="247"/>
    </location>
</feature>
<evidence type="ECO:0000313" key="2">
    <source>
        <dbReference type="EMBL" id="GID11925.1"/>
    </source>
</evidence>
<feature type="transmembrane region" description="Helical" evidence="1">
    <location>
        <begin position="380"/>
        <end position="398"/>
    </location>
</feature>
<keyword evidence="1" id="KW-0812">Transmembrane</keyword>
<keyword evidence="1" id="KW-0472">Membrane</keyword>
<organism evidence="2 3">
    <name type="scientific">Actinocatenispora rupis</name>
    <dbReference type="NCBI Taxonomy" id="519421"/>
    <lineage>
        <taxon>Bacteria</taxon>
        <taxon>Bacillati</taxon>
        <taxon>Actinomycetota</taxon>
        <taxon>Actinomycetes</taxon>
        <taxon>Micromonosporales</taxon>
        <taxon>Micromonosporaceae</taxon>
        <taxon>Actinocatenispora</taxon>
    </lineage>
</organism>
<name>A0A8J3IZW0_9ACTN</name>